<organism evidence="1 2">
    <name type="scientific">Cynara cardunculus var. scolymus</name>
    <name type="common">Globe artichoke</name>
    <name type="synonym">Cynara scolymus</name>
    <dbReference type="NCBI Taxonomy" id="59895"/>
    <lineage>
        <taxon>Eukaryota</taxon>
        <taxon>Viridiplantae</taxon>
        <taxon>Streptophyta</taxon>
        <taxon>Embryophyta</taxon>
        <taxon>Tracheophyta</taxon>
        <taxon>Spermatophyta</taxon>
        <taxon>Magnoliopsida</taxon>
        <taxon>eudicotyledons</taxon>
        <taxon>Gunneridae</taxon>
        <taxon>Pentapetalae</taxon>
        <taxon>asterids</taxon>
        <taxon>campanulids</taxon>
        <taxon>Asterales</taxon>
        <taxon>Asteraceae</taxon>
        <taxon>Carduoideae</taxon>
        <taxon>Cardueae</taxon>
        <taxon>Carduinae</taxon>
        <taxon>Cynara</taxon>
    </lineage>
</organism>
<dbReference type="PANTHER" id="PTHR34966:SF1">
    <property type="entry name" value="OS04G0508100 PROTEIN"/>
    <property type="match status" value="1"/>
</dbReference>
<accession>A0A103TDL4</accession>
<reference evidence="1 2" key="1">
    <citation type="journal article" date="2016" name="Sci. Rep.">
        <title>The genome sequence of the outbreeding globe artichoke constructed de novo incorporating a phase-aware low-pass sequencing strategy of F1 progeny.</title>
        <authorList>
            <person name="Scaglione D."/>
            <person name="Reyes-Chin-Wo S."/>
            <person name="Acquadro A."/>
            <person name="Froenicke L."/>
            <person name="Portis E."/>
            <person name="Beitel C."/>
            <person name="Tirone M."/>
            <person name="Mauro R."/>
            <person name="Lo Monaco A."/>
            <person name="Mauromicale G."/>
            <person name="Faccioli P."/>
            <person name="Cattivelli L."/>
            <person name="Rieseberg L."/>
            <person name="Michelmore R."/>
            <person name="Lanteri S."/>
        </authorList>
    </citation>
    <scope>NUCLEOTIDE SEQUENCE [LARGE SCALE GENOMIC DNA]</scope>
    <source>
        <strain evidence="1">2C</strain>
    </source>
</reference>
<name>A0A103TDL4_CYNCS</name>
<protein>
    <submittedName>
        <fullName evidence="1">Uncharacterized protein</fullName>
    </submittedName>
</protein>
<proteinExistence type="predicted"/>
<dbReference type="EMBL" id="LEKV01007135">
    <property type="protein sequence ID" value="KVH14928.1"/>
    <property type="molecule type" value="Genomic_DNA"/>
</dbReference>
<evidence type="ECO:0000313" key="2">
    <source>
        <dbReference type="Proteomes" id="UP000243975"/>
    </source>
</evidence>
<keyword evidence="2" id="KW-1185">Reference proteome</keyword>
<dbReference type="Gramene" id="KVH14928">
    <property type="protein sequence ID" value="KVH14928"/>
    <property type="gene ID" value="Ccrd_025933"/>
</dbReference>
<dbReference type="PANTHER" id="PTHR34966">
    <property type="entry name" value="OSJNBA0043L24.15 PROTEIN"/>
    <property type="match status" value="1"/>
</dbReference>
<comment type="caution">
    <text evidence="1">The sequence shown here is derived from an EMBL/GenBank/DDBJ whole genome shotgun (WGS) entry which is preliminary data.</text>
</comment>
<dbReference type="AlphaFoldDB" id="A0A103TDL4"/>
<sequence>MVSGPVCHQPLHLVKSSPSSSSLKLQTTNLFPVLSPQLKIQVCGICALCKIMAGGNFVHRVVSYLVNEVLVESLANSRTFQRFAVKTSKSVEEISSMAAKKRQEIAEQVKEMSRNFEVQSFEESLMRTMEVFDHGSTIFFIRLVVTNTLRLL</sequence>
<evidence type="ECO:0000313" key="1">
    <source>
        <dbReference type="EMBL" id="KVH14928.1"/>
    </source>
</evidence>
<gene>
    <name evidence="1" type="ORF">Ccrd_025933</name>
</gene>
<dbReference type="Proteomes" id="UP000243975">
    <property type="component" value="Unassembled WGS sequence"/>
</dbReference>
<dbReference type="STRING" id="59895.A0A103TDL4"/>